<comment type="caution">
    <text evidence="2">The sequence shown here is derived from an EMBL/GenBank/DDBJ whole genome shotgun (WGS) entry which is preliminary data.</text>
</comment>
<reference evidence="2 3" key="1">
    <citation type="submission" date="2020-04" db="EMBL/GenBank/DDBJ databases">
        <title>Plant Genome Project.</title>
        <authorList>
            <person name="Zhang R.-G."/>
        </authorList>
    </citation>
    <scope>NUCLEOTIDE SEQUENCE [LARGE SCALE GENOMIC DNA]</scope>
    <source>
        <strain evidence="2">YNK0</strain>
        <tissue evidence="2">Leaf</tissue>
    </source>
</reference>
<feature type="region of interest" description="Disordered" evidence="1">
    <location>
        <begin position="260"/>
        <end position="283"/>
    </location>
</feature>
<proteinExistence type="predicted"/>
<keyword evidence="3" id="KW-1185">Reference proteome</keyword>
<dbReference type="PANTHER" id="PTHR35477:SF1">
    <property type="entry name" value="OS06G0728500 PROTEIN"/>
    <property type="match status" value="1"/>
</dbReference>
<sequence length="340" mass="37231">MEEANICGTNQLDADVRLPPRKRLLAGLKRQNCDSASPLSLLSSFSSDFSSRLRDLMSSILKSAHNSLEEIVDASRSAAAAAAKVAAAARAAAEEKAAVAAKAAAAAKSALELLASVSEKKTCKKGWLMKNGPKKHVPVKLLYKKRQRIEEGETDVELARRLHRAMNSSPRISKNSLSSDCKTHNDMKHKKLTSLERTKVSSGGVEGNLPYTCDRNSESDDVGSGGSFQDVDYMSKVDEQASKCSKADYSKMDKFHADGDAEASHSTENHWRTDTGMTSRKRAKIKRKKLSLSLCTIRDRAHSKDTEVEATSISKRKEFKSPQCFADSNIRSLHVQSLQS</sequence>
<name>A0A834YDH2_TETSI</name>
<evidence type="ECO:0000313" key="3">
    <source>
        <dbReference type="Proteomes" id="UP000655225"/>
    </source>
</evidence>
<evidence type="ECO:0000256" key="1">
    <source>
        <dbReference type="SAM" id="MobiDB-lite"/>
    </source>
</evidence>
<evidence type="ECO:0000313" key="2">
    <source>
        <dbReference type="EMBL" id="KAF8377454.1"/>
    </source>
</evidence>
<dbReference type="AlphaFoldDB" id="A0A834YDH2"/>
<dbReference type="EMBL" id="JABCRI010000024">
    <property type="protein sequence ID" value="KAF8377454.1"/>
    <property type="molecule type" value="Genomic_DNA"/>
</dbReference>
<protein>
    <submittedName>
        <fullName evidence="2">Uncharacterized protein</fullName>
    </submittedName>
</protein>
<gene>
    <name evidence="2" type="ORF">HHK36_030831</name>
</gene>
<dbReference type="PANTHER" id="PTHR35477">
    <property type="entry name" value="OS06G0728500 PROTEIN"/>
    <property type="match status" value="1"/>
</dbReference>
<feature type="region of interest" description="Disordered" evidence="1">
    <location>
        <begin position="197"/>
        <end position="227"/>
    </location>
</feature>
<dbReference type="Proteomes" id="UP000655225">
    <property type="component" value="Unassembled WGS sequence"/>
</dbReference>
<feature type="compositionally biased region" description="Basic and acidic residues" evidence="1">
    <location>
        <begin position="260"/>
        <end position="273"/>
    </location>
</feature>
<dbReference type="OMA" id="EANICGT"/>
<organism evidence="2 3">
    <name type="scientific">Tetracentron sinense</name>
    <name type="common">Spur-leaf</name>
    <dbReference type="NCBI Taxonomy" id="13715"/>
    <lineage>
        <taxon>Eukaryota</taxon>
        <taxon>Viridiplantae</taxon>
        <taxon>Streptophyta</taxon>
        <taxon>Embryophyta</taxon>
        <taxon>Tracheophyta</taxon>
        <taxon>Spermatophyta</taxon>
        <taxon>Magnoliopsida</taxon>
        <taxon>Trochodendrales</taxon>
        <taxon>Trochodendraceae</taxon>
        <taxon>Tetracentron</taxon>
    </lineage>
</organism>
<dbReference type="OrthoDB" id="1910495at2759"/>
<accession>A0A834YDH2</accession>